<dbReference type="InterPro" id="IPR037523">
    <property type="entry name" value="VOC_core"/>
</dbReference>
<accession>A0AAN6EU86</accession>
<dbReference type="AlphaFoldDB" id="A0AAN6EU86"/>
<protein>
    <recommendedName>
        <fullName evidence="2">VOC domain-containing protein</fullName>
    </recommendedName>
</protein>
<evidence type="ECO:0000313" key="3">
    <source>
        <dbReference type="EMBL" id="KAJ8989907.1"/>
    </source>
</evidence>
<evidence type="ECO:0000259" key="2">
    <source>
        <dbReference type="PROSITE" id="PS51819"/>
    </source>
</evidence>
<dbReference type="InterPro" id="IPR004360">
    <property type="entry name" value="Glyas_Fos-R_dOase_dom"/>
</dbReference>
<dbReference type="EMBL" id="JAJGCB010000012">
    <property type="protein sequence ID" value="KAJ8989907.1"/>
    <property type="molecule type" value="Genomic_DNA"/>
</dbReference>
<feature type="compositionally biased region" description="Low complexity" evidence="1">
    <location>
        <begin position="1"/>
        <end position="26"/>
    </location>
</feature>
<evidence type="ECO:0000313" key="4">
    <source>
        <dbReference type="Proteomes" id="UP001161757"/>
    </source>
</evidence>
<reference evidence="3" key="1">
    <citation type="submission" date="2023-01" db="EMBL/GenBank/DDBJ databases">
        <title>Exophiala dermititidis isolated from Cystic Fibrosis Patient.</title>
        <authorList>
            <person name="Kurbessoian T."/>
            <person name="Crocker A."/>
            <person name="Murante D."/>
            <person name="Hogan D.A."/>
            <person name="Stajich J.E."/>
        </authorList>
    </citation>
    <scope>NUCLEOTIDE SEQUENCE</scope>
    <source>
        <strain evidence="3">Ex8</strain>
    </source>
</reference>
<gene>
    <name evidence="3" type="ORF">HRR80_006048</name>
</gene>
<organism evidence="3 4">
    <name type="scientific">Exophiala dermatitidis</name>
    <name type="common">Black yeast-like fungus</name>
    <name type="synonym">Wangiella dermatitidis</name>
    <dbReference type="NCBI Taxonomy" id="5970"/>
    <lineage>
        <taxon>Eukaryota</taxon>
        <taxon>Fungi</taxon>
        <taxon>Dikarya</taxon>
        <taxon>Ascomycota</taxon>
        <taxon>Pezizomycotina</taxon>
        <taxon>Eurotiomycetes</taxon>
        <taxon>Chaetothyriomycetidae</taxon>
        <taxon>Chaetothyriales</taxon>
        <taxon>Herpotrichiellaceae</taxon>
        <taxon>Exophiala</taxon>
    </lineage>
</organism>
<evidence type="ECO:0000256" key="1">
    <source>
        <dbReference type="SAM" id="MobiDB-lite"/>
    </source>
</evidence>
<dbReference type="InterPro" id="IPR029068">
    <property type="entry name" value="Glyas_Bleomycin-R_OHBP_Dase"/>
</dbReference>
<feature type="domain" description="VOC" evidence="2">
    <location>
        <begin position="55"/>
        <end position="239"/>
    </location>
</feature>
<sequence>MASSSEPQSQSGPESHSHSQPQSSNPSPFPHGVFLPNGNHTDPPLPPTDATIGYKLNHMMLRIRDPSASLHFYITLMGMRTVFTMNVGPFTIYYLGYPQTDAHRSNLPLFGAETAANLQHTLGLLELYHVHGSETQDKDHYATGTGNVPPHLGFGHLGFTVPDVPKALDRLKSHGVPVLKDSGVATRESIPISDWENQRGVGVEVRGTDTEIHPEYKKVFEKIAFVRDPDGYIVELVPQNVDPLDP</sequence>
<comment type="caution">
    <text evidence="3">The sequence shown here is derived from an EMBL/GenBank/DDBJ whole genome shotgun (WGS) entry which is preliminary data.</text>
</comment>
<dbReference type="Proteomes" id="UP001161757">
    <property type="component" value="Unassembled WGS sequence"/>
</dbReference>
<dbReference type="Pfam" id="PF00903">
    <property type="entry name" value="Glyoxalase"/>
    <property type="match status" value="1"/>
</dbReference>
<proteinExistence type="predicted"/>
<name>A0AAN6EU86_EXODE</name>
<dbReference type="Gene3D" id="3.10.180.10">
    <property type="entry name" value="2,3-Dihydroxybiphenyl 1,2-Dioxygenase, domain 1"/>
    <property type="match status" value="1"/>
</dbReference>
<dbReference type="SUPFAM" id="SSF54593">
    <property type="entry name" value="Glyoxalase/Bleomycin resistance protein/Dihydroxybiphenyl dioxygenase"/>
    <property type="match status" value="1"/>
</dbReference>
<dbReference type="PROSITE" id="PS51819">
    <property type="entry name" value="VOC"/>
    <property type="match status" value="1"/>
</dbReference>
<dbReference type="PANTHER" id="PTHR10374">
    <property type="entry name" value="LACTOYLGLUTATHIONE LYASE GLYOXALASE I"/>
    <property type="match status" value="1"/>
</dbReference>
<feature type="region of interest" description="Disordered" evidence="1">
    <location>
        <begin position="1"/>
        <end position="49"/>
    </location>
</feature>
<dbReference type="PANTHER" id="PTHR10374:SF19">
    <property type="entry name" value="LYASE (GLO1), PUTATIVE (AFU_ORTHOLOGUE AFUA_2G13550)-RELATED"/>
    <property type="match status" value="1"/>
</dbReference>